<name>K1WP84_MARBU</name>
<dbReference type="OrthoDB" id="4540223at2759"/>
<dbReference type="AlphaFoldDB" id="K1WP84"/>
<dbReference type="InParanoid" id="K1WP84"/>
<organism evidence="2 3">
    <name type="scientific">Marssonina brunnea f. sp. multigermtubi (strain MB_m1)</name>
    <name type="common">Marssonina leaf spot fungus</name>
    <dbReference type="NCBI Taxonomy" id="1072389"/>
    <lineage>
        <taxon>Eukaryota</taxon>
        <taxon>Fungi</taxon>
        <taxon>Dikarya</taxon>
        <taxon>Ascomycota</taxon>
        <taxon>Pezizomycotina</taxon>
        <taxon>Leotiomycetes</taxon>
        <taxon>Helotiales</taxon>
        <taxon>Drepanopezizaceae</taxon>
        <taxon>Drepanopeziza</taxon>
    </lineage>
</organism>
<dbReference type="Proteomes" id="UP000006753">
    <property type="component" value="Unassembled WGS sequence"/>
</dbReference>
<gene>
    <name evidence="2" type="ORF">MBM_06972</name>
</gene>
<evidence type="ECO:0000313" key="3">
    <source>
        <dbReference type="Proteomes" id="UP000006753"/>
    </source>
</evidence>
<dbReference type="Pfam" id="PF19287">
    <property type="entry name" value="DUF5910"/>
    <property type="match status" value="1"/>
</dbReference>
<evidence type="ECO:0000313" key="2">
    <source>
        <dbReference type="EMBL" id="EKD14761.1"/>
    </source>
</evidence>
<feature type="signal peptide" evidence="1">
    <location>
        <begin position="1"/>
        <end position="23"/>
    </location>
</feature>
<dbReference type="EMBL" id="JH921444">
    <property type="protein sequence ID" value="EKD14761.1"/>
    <property type="molecule type" value="Genomic_DNA"/>
</dbReference>
<keyword evidence="1" id="KW-0732">Signal</keyword>
<dbReference type="HOGENOM" id="CLU_091777_0_0_1"/>
<reference evidence="2 3" key="1">
    <citation type="journal article" date="2012" name="BMC Genomics">
        <title>Sequencing the genome of Marssonina brunnea reveals fungus-poplar co-evolution.</title>
        <authorList>
            <person name="Zhu S."/>
            <person name="Cao Y.-Z."/>
            <person name="Jiang C."/>
            <person name="Tan B.-Y."/>
            <person name="Wang Z."/>
            <person name="Feng S."/>
            <person name="Zhang L."/>
            <person name="Su X.-H."/>
            <person name="Brejova B."/>
            <person name="Vinar T."/>
            <person name="Xu M."/>
            <person name="Wang M.-X."/>
            <person name="Zhang S.-G."/>
            <person name="Huang M.-R."/>
            <person name="Wu R."/>
            <person name="Zhou Y."/>
        </authorList>
    </citation>
    <scope>NUCLEOTIDE SEQUENCE [LARGE SCALE GENOMIC DNA]</scope>
    <source>
        <strain evidence="2 3">MB_m1</strain>
    </source>
</reference>
<accession>K1WP84</accession>
<dbReference type="GeneID" id="18762907"/>
<protein>
    <submittedName>
        <fullName evidence="2">Uncharacterized protein</fullName>
    </submittedName>
</protein>
<proteinExistence type="predicted"/>
<dbReference type="InterPro" id="IPR045564">
    <property type="entry name" value="DUF5910"/>
</dbReference>
<dbReference type="RefSeq" id="XP_007294861.1">
    <property type="nucleotide sequence ID" value="XM_007294799.1"/>
</dbReference>
<feature type="chain" id="PRO_5003853001" evidence="1">
    <location>
        <begin position="24"/>
        <end position="210"/>
    </location>
</feature>
<sequence length="210" mass="23891">MLRSKSALAILLALVFPFSGAQGASFSRIKQRDTVIGYALVSEEDAENINYDNKLHIENYAAINQLGSGFYLLNEPDKWLTGGGYWHCVVRANKEKLKNIDKVYIPESYQRMNSEDRVEEISLVGGDEEPILEYIRSEAAFSNPEIALRFMWAQGIERHLLMSVPRAVVEGGHLSEWAKCFKTREEMEVSDDAIDWQAWKITDPTNQLDS</sequence>
<evidence type="ECO:0000256" key="1">
    <source>
        <dbReference type="SAM" id="SignalP"/>
    </source>
</evidence>
<dbReference type="KEGG" id="mbe:MBM_06972"/>
<keyword evidence="3" id="KW-1185">Reference proteome</keyword>
<dbReference type="eggNOG" id="ENOG502SUI0">
    <property type="taxonomic scope" value="Eukaryota"/>
</dbReference>